<dbReference type="CDD" id="cd07381">
    <property type="entry name" value="MPP_CapA"/>
    <property type="match status" value="1"/>
</dbReference>
<dbReference type="EMBL" id="SDKC01000001">
    <property type="protein sequence ID" value="RXS76653.1"/>
    <property type="molecule type" value="Genomic_DNA"/>
</dbReference>
<evidence type="ECO:0000313" key="5">
    <source>
        <dbReference type="Proteomes" id="UP000290106"/>
    </source>
</evidence>
<dbReference type="OrthoDB" id="9810906at2"/>
<feature type="region of interest" description="Disordered" evidence="2">
    <location>
        <begin position="29"/>
        <end position="81"/>
    </location>
</feature>
<dbReference type="AlphaFoldDB" id="A0A4Q1RLM3"/>
<evidence type="ECO:0000259" key="3">
    <source>
        <dbReference type="SMART" id="SM00854"/>
    </source>
</evidence>
<dbReference type="PANTHER" id="PTHR33393:SF11">
    <property type="entry name" value="POLYGLUTAMINE SYNTHESIS ACCESSORY PROTEIN RV0574C-RELATED"/>
    <property type="match status" value="1"/>
</dbReference>
<dbReference type="Gene3D" id="3.60.21.10">
    <property type="match status" value="1"/>
</dbReference>
<dbReference type="SMART" id="SM00854">
    <property type="entry name" value="PGA_cap"/>
    <property type="match status" value="1"/>
</dbReference>
<organism evidence="4 5">
    <name type="scientific">Blautia faecicola</name>
    <dbReference type="NCBI Taxonomy" id="2509240"/>
    <lineage>
        <taxon>Bacteria</taxon>
        <taxon>Bacillati</taxon>
        <taxon>Bacillota</taxon>
        <taxon>Clostridia</taxon>
        <taxon>Lachnospirales</taxon>
        <taxon>Lachnospiraceae</taxon>
        <taxon>Blautia</taxon>
    </lineage>
</organism>
<reference evidence="4 5" key="1">
    <citation type="submission" date="2019-01" db="EMBL/GenBank/DDBJ databases">
        <title>Blautia sp. nov. KGMB01111 isolated human feces.</title>
        <authorList>
            <person name="Park J.-E."/>
            <person name="Kim J.-S."/>
            <person name="Park S.-H."/>
        </authorList>
    </citation>
    <scope>NUCLEOTIDE SEQUENCE [LARGE SCALE GENOMIC DNA]</scope>
    <source>
        <strain evidence="4 5">KGMB01111</strain>
    </source>
</reference>
<dbReference type="InterPro" id="IPR052169">
    <property type="entry name" value="CW_Biosynth-Accessory"/>
</dbReference>
<evidence type="ECO:0000313" key="4">
    <source>
        <dbReference type="EMBL" id="RXS76653.1"/>
    </source>
</evidence>
<accession>A0A4Q1RLM3</accession>
<proteinExistence type="inferred from homology"/>
<evidence type="ECO:0000256" key="1">
    <source>
        <dbReference type="ARBA" id="ARBA00005662"/>
    </source>
</evidence>
<dbReference type="InterPro" id="IPR019079">
    <property type="entry name" value="Capsule_synth_CapA"/>
</dbReference>
<feature type="domain" description="Capsule synthesis protein CapA" evidence="3">
    <location>
        <begin position="82"/>
        <end position="310"/>
    </location>
</feature>
<comment type="similarity">
    <text evidence="1">Belongs to the CapA family.</text>
</comment>
<feature type="compositionally biased region" description="Low complexity" evidence="2">
    <location>
        <begin position="68"/>
        <end position="78"/>
    </location>
</feature>
<name>A0A4Q1RLM3_9FIRM</name>
<comment type="caution">
    <text evidence="4">The sequence shown here is derived from an EMBL/GenBank/DDBJ whole genome shotgun (WGS) entry which is preliminary data.</text>
</comment>
<evidence type="ECO:0000256" key="2">
    <source>
        <dbReference type="SAM" id="MobiDB-lite"/>
    </source>
</evidence>
<dbReference type="Pfam" id="PF09587">
    <property type="entry name" value="PGA_cap"/>
    <property type="match status" value="1"/>
</dbReference>
<dbReference type="Proteomes" id="UP000290106">
    <property type="component" value="Unassembled WGS sequence"/>
</dbReference>
<protein>
    <submittedName>
        <fullName evidence="4">CapA family protein</fullName>
    </submittedName>
</protein>
<keyword evidence="5" id="KW-1185">Reference proteome</keyword>
<dbReference type="InterPro" id="IPR029052">
    <property type="entry name" value="Metallo-depent_PP-like"/>
</dbReference>
<gene>
    <name evidence="4" type="ORF">ETP43_03835</name>
</gene>
<sequence length="381" mass="42000">MQITLITVAIFLGLLVGAAALTKVMNNRQAQNSEKTASQEQQEETTEPKKDDSSTDNTDDTSKDSQEETTTPEPTAEPVSITVSMVGDCTLGTDVNFDQSTSFDAFYQMKNDPGYFFRNVKDIFTADDLTVANMEGTLTTSNDRQQKTFAFKGDPSYTEILTRGGVEATNLANNHSHDYGDQSYEDTIQYLEAAGITTFGYDRTAVMDVKGIKVGLIGIYELKDGLGRQQQVIDTIQEVKDQGAQVIIVSFHWGTEKSNIPDDIQKTLAHLAVDQGADLVVGHHPHVLQGIEKYQGKNIVYSLGNFCFGGNKNPSDKDTMIFQQTFTVENGELVEDDVTNIIPCSLSSESGYNNYQPMVLEGSEKERVLQKIEEFSAALNQ</sequence>
<dbReference type="SUPFAM" id="SSF56300">
    <property type="entry name" value="Metallo-dependent phosphatases"/>
    <property type="match status" value="1"/>
</dbReference>
<dbReference type="PANTHER" id="PTHR33393">
    <property type="entry name" value="POLYGLUTAMINE SYNTHESIS ACCESSORY PROTEIN RV0574C-RELATED"/>
    <property type="match status" value="1"/>
</dbReference>